<dbReference type="SUPFAM" id="SSF55811">
    <property type="entry name" value="Nudix"/>
    <property type="match status" value="1"/>
</dbReference>
<dbReference type="PANTHER" id="PTHR43046:SF14">
    <property type="entry name" value="MUTT_NUDIX FAMILY PROTEIN"/>
    <property type="match status" value="1"/>
</dbReference>
<dbReference type="Gene3D" id="3.90.79.10">
    <property type="entry name" value="Nucleoside Triphosphate Pyrophosphohydrolase"/>
    <property type="match status" value="1"/>
</dbReference>
<dbReference type="InterPro" id="IPR020084">
    <property type="entry name" value="NUDIX_hydrolase_CS"/>
</dbReference>
<evidence type="ECO:0000256" key="3">
    <source>
        <dbReference type="RuleBase" id="RU003476"/>
    </source>
</evidence>
<dbReference type="AlphaFoldDB" id="A0A1E3A8K0"/>
<accession>A0A1E3A8K0</accession>
<dbReference type="EMBL" id="MCGH01000002">
    <property type="protein sequence ID" value="ODM05104.1"/>
    <property type="molecule type" value="Genomic_DNA"/>
</dbReference>
<dbReference type="GO" id="GO:0016787">
    <property type="term" value="F:hydrolase activity"/>
    <property type="evidence" value="ECO:0007669"/>
    <property type="project" value="UniProtKB-KW"/>
</dbReference>
<dbReference type="InterPro" id="IPR020476">
    <property type="entry name" value="Nudix_hydrolase"/>
</dbReference>
<dbReference type="RefSeq" id="WP_069151483.1">
    <property type="nucleotide sequence ID" value="NZ_DAWDRA010000584.1"/>
</dbReference>
<keyword evidence="2 3" id="KW-0378">Hydrolase</keyword>
<protein>
    <submittedName>
        <fullName evidence="5">RNA pyrophosphohydrolase</fullName>
    </submittedName>
</protein>
<dbReference type="PRINTS" id="PR00502">
    <property type="entry name" value="NUDIXFAMILY"/>
</dbReference>
<evidence type="ECO:0000259" key="4">
    <source>
        <dbReference type="PROSITE" id="PS51462"/>
    </source>
</evidence>
<feature type="domain" description="Nudix hydrolase" evidence="4">
    <location>
        <begin position="23"/>
        <end position="156"/>
    </location>
</feature>
<name>A0A1E3A8K0_9FIRM</name>
<sequence>MRLLKKITDMEILNKEGISEAEPRFAARAVMVNDNNEIAVMYSPVFHLYSLPGGGIQDGENRREAVKREVLEETGYLCEIVQELGYVYENRAHCDFVQYSYYHVVKTAGLQGQTNLEEDERKSGMHVQWHSLEETLRLITDPVHDTVQKKFIQAKDRAALEEFLRVRKID</sequence>
<comment type="cofactor">
    <cofactor evidence="1">
        <name>Mg(2+)</name>
        <dbReference type="ChEBI" id="CHEBI:18420"/>
    </cofactor>
</comment>
<dbReference type="Pfam" id="PF00293">
    <property type="entry name" value="NUDIX"/>
    <property type="match status" value="1"/>
</dbReference>
<evidence type="ECO:0000313" key="5">
    <source>
        <dbReference type="EMBL" id="ODM05104.1"/>
    </source>
</evidence>
<dbReference type="PANTHER" id="PTHR43046">
    <property type="entry name" value="GDP-MANNOSE MANNOSYL HYDROLASE"/>
    <property type="match status" value="1"/>
</dbReference>
<reference evidence="5 6" key="1">
    <citation type="submission" date="2016-07" db="EMBL/GenBank/DDBJ databases">
        <title>Characterization of isolates of Eisenbergiella tayi derived from blood cultures, using whole genome sequencing.</title>
        <authorList>
            <person name="Burdz T."/>
            <person name="Wiebe D."/>
            <person name="Huynh C."/>
            <person name="Bernard K."/>
        </authorList>
    </citation>
    <scope>NUCLEOTIDE SEQUENCE [LARGE SCALE GENOMIC DNA]</scope>
    <source>
        <strain evidence="5 6">NML 110608</strain>
    </source>
</reference>
<gene>
    <name evidence="5" type="primary">rppH</name>
    <name evidence="5" type="ORF">BEI61_00987</name>
</gene>
<evidence type="ECO:0000256" key="1">
    <source>
        <dbReference type="ARBA" id="ARBA00001946"/>
    </source>
</evidence>
<organism evidence="5 6">
    <name type="scientific">Eisenbergiella tayi</name>
    <dbReference type="NCBI Taxonomy" id="1432052"/>
    <lineage>
        <taxon>Bacteria</taxon>
        <taxon>Bacillati</taxon>
        <taxon>Bacillota</taxon>
        <taxon>Clostridia</taxon>
        <taxon>Lachnospirales</taxon>
        <taxon>Lachnospiraceae</taxon>
        <taxon>Eisenbergiella</taxon>
    </lineage>
</organism>
<dbReference type="Proteomes" id="UP000094067">
    <property type="component" value="Unassembled WGS sequence"/>
</dbReference>
<dbReference type="PROSITE" id="PS51462">
    <property type="entry name" value="NUDIX"/>
    <property type="match status" value="1"/>
</dbReference>
<dbReference type="InterPro" id="IPR000086">
    <property type="entry name" value="NUDIX_hydrolase_dom"/>
</dbReference>
<comment type="similarity">
    <text evidence="3">Belongs to the Nudix hydrolase family.</text>
</comment>
<dbReference type="CDD" id="cd02883">
    <property type="entry name" value="NUDIX_Hydrolase"/>
    <property type="match status" value="1"/>
</dbReference>
<comment type="caution">
    <text evidence="5">The sequence shown here is derived from an EMBL/GenBank/DDBJ whole genome shotgun (WGS) entry which is preliminary data.</text>
</comment>
<evidence type="ECO:0000256" key="2">
    <source>
        <dbReference type="ARBA" id="ARBA00022801"/>
    </source>
</evidence>
<evidence type="ECO:0000313" key="6">
    <source>
        <dbReference type="Proteomes" id="UP000094067"/>
    </source>
</evidence>
<dbReference type="InterPro" id="IPR015797">
    <property type="entry name" value="NUDIX_hydrolase-like_dom_sf"/>
</dbReference>
<proteinExistence type="inferred from homology"/>
<dbReference type="PROSITE" id="PS00893">
    <property type="entry name" value="NUDIX_BOX"/>
    <property type="match status" value="1"/>
</dbReference>